<dbReference type="InterPro" id="IPR003646">
    <property type="entry name" value="SH3-like_bac-type"/>
</dbReference>
<dbReference type="EMBL" id="CP058350">
    <property type="protein sequence ID" value="QLF68537.1"/>
    <property type="molecule type" value="Genomic_DNA"/>
</dbReference>
<proteinExistence type="predicted"/>
<organism evidence="4 5">
    <name type="scientific">Peteryoungia desertarenae</name>
    <dbReference type="NCBI Taxonomy" id="1813451"/>
    <lineage>
        <taxon>Bacteria</taxon>
        <taxon>Pseudomonadati</taxon>
        <taxon>Pseudomonadota</taxon>
        <taxon>Alphaproteobacteria</taxon>
        <taxon>Hyphomicrobiales</taxon>
        <taxon>Rhizobiaceae</taxon>
        <taxon>Peteryoungia</taxon>
    </lineage>
</organism>
<dbReference type="Pfam" id="PF08239">
    <property type="entry name" value="SH3_3"/>
    <property type="match status" value="1"/>
</dbReference>
<dbReference type="Proteomes" id="UP000308530">
    <property type="component" value="Chromosome"/>
</dbReference>
<dbReference type="PROSITE" id="PS51781">
    <property type="entry name" value="SH3B"/>
    <property type="match status" value="1"/>
</dbReference>
<dbReference type="SMART" id="SM00287">
    <property type="entry name" value="SH3b"/>
    <property type="match status" value="1"/>
</dbReference>
<accession>A0ABX6QJS7</accession>
<dbReference type="Gene3D" id="2.30.30.40">
    <property type="entry name" value="SH3 Domains"/>
    <property type="match status" value="1"/>
</dbReference>
<evidence type="ECO:0000256" key="1">
    <source>
        <dbReference type="SAM" id="MobiDB-lite"/>
    </source>
</evidence>
<feature type="signal peptide" evidence="2">
    <location>
        <begin position="1"/>
        <end position="23"/>
    </location>
</feature>
<evidence type="ECO:0000256" key="2">
    <source>
        <dbReference type="SAM" id="SignalP"/>
    </source>
</evidence>
<sequence length="185" mass="21848">MRSLILTALTLSLGATLPSVADAAPGFATGNVNMRSGPSTQYPRITTLPEGVRVDIRGCMTSRNWCDVVWRGYRGWVSASYLQSTYSQRRVPVGPRYYRPLGIPSITFSIDRYWRDHYRDRDFYRDRDRWRDRDGWRDRDRRSDRDRDWDRDRREGRRDGGRPDRDVFSLFCRQDPDCRARLDGS</sequence>
<protein>
    <submittedName>
        <fullName evidence="4">SH3 domain-containing protein</fullName>
    </submittedName>
</protein>
<keyword evidence="5" id="KW-1185">Reference proteome</keyword>
<dbReference type="RefSeq" id="WP_138287372.1">
    <property type="nucleotide sequence ID" value="NZ_CP058350.1"/>
</dbReference>
<evidence type="ECO:0000313" key="4">
    <source>
        <dbReference type="EMBL" id="QLF68537.1"/>
    </source>
</evidence>
<gene>
    <name evidence="4" type="ORF">FE840_002670</name>
</gene>
<name>A0ABX6QJS7_9HYPH</name>
<evidence type="ECO:0000259" key="3">
    <source>
        <dbReference type="PROSITE" id="PS51781"/>
    </source>
</evidence>
<evidence type="ECO:0000313" key="5">
    <source>
        <dbReference type="Proteomes" id="UP000308530"/>
    </source>
</evidence>
<feature type="chain" id="PRO_5046130145" evidence="2">
    <location>
        <begin position="24"/>
        <end position="185"/>
    </location>
</feature>
<reference evidence="4 5" key="1">
    <citation type="submission" date="2020-06" db="EMBL/GenBank/DDBJ databases">
        <title>Genome sequence of Rhizobium sp strain ADMK78.</title>
        <authorList>
            <person name="Rahi P."/>
        </authorList>
    </citation>
    <scope>NUCLEOTIDE SEQUENCE [LARGE SCALE GENOMIC DNA]</scope>
    <source>
        <strain evidence="4 5">ADMK78</strain>
    </source>
</reference>
<feature type="domain" description="SH3b" evidence="3">
    <location>
        <begin position="21"/>
        <end position="86"/>
    </location>
</feature>
<feature type="region of interest" description="Disordered" evidence="1">
    <location>
        <begin position="135"/>
        <end position="166"/>
    </location>
</feature>
<keyword evidence="2" id="KW-0732">Signal</keyword>